<accession>A0A918H4M5</accession>
<organism evidence="2 3">
    <name type="scientific">Streptomyces purpureus</name>
    <dbReference type="NCBI Taxonomy" id="1951"/>
    <lineage>
        <taxon>Bacteria</taxon>
        <taxon>Bacillati</taxon>
        <taxon>Actinomycetota</taxon>
        <taxon>Actinomycetes</taxon>
        <taxon>Kitasatosporales</taxon>
        <taxon>Streptomycetaceae</taxon>
        <taxon>Streptomyces</taxon>
    </lineage>
</organism>
<feature type="transmembrane region" description="Helical" evidence="1">
    <location>
        <begin position="54"/>
        <end position="75"/>
    </location>
</feature>
<proteinExistence type="predicted"/>
<dbReference type="RefSeq" id="WP_019887334.1">
    <property type="nucleotide sequence ID" value="NZ_BMQQ01000011.1"/>
</dbReference>
<evidence type="ECO:0000313" key="2">
    <source>
        <dbReference type="EMBL" id="GGT37038.1"/>
    </source>
</evidence>
<protein>
    <submittedName>
        <fullName evidence="2">Uncharacterized protein</fullName>
    </submittedName>
</protein>
<sequence length="107" mass="10424">MTTTAHDGPTPTAPSSRALRVIALGGLLALLASLVLTCIVVLNDAISGDGVSGPAAMAGFWALGLGAVAGLAAAATPRAALAHRARATLVAAEYALALTAPLLALLD</sequence>
<keyword evidence="3" id="KW-1185">Reference proteome</keyword>
<feature type="transmembrane region" description="Helical" evidence="1">
    <location>
        <begin position="21"/>
        <end position="42"/>
    </location>
</feature>
<reference evidence="2" key="1">
    <citation type="journal article" date="2014" name="Int. J. Syst. Evol. Microbiol.">
        <title>Complete genome sequence of Corynebacterium casei LMG S-19264T (=DSM 44701T), isolated from a smear-ripened cheese.</title>
        <authorList>
            <consortium name="US DOE Joint Genome Institute (JGI-PGF)"/>
            <person name="Walter F."/>
            <person name="Albersmeier A."/>
            <person name="Kalinowski J."/>
            <person name="Ruckert C."/>
        </authorList>
    </citation>
    <scope>NUCLEOTIDE SEQUENCE</scope>
    <source>
        <strain evidence="2">JCM 3172</strain>
    </source>
</reference>
<feature type="transmembrane region" description="Helical" evidence="1">
    <location>
        <begin position="87"/>
        <end position="106"/>
    </location>
</feature>
<comment type="caution">
    <text evidence="2">The sequence shown here is derived from an EMBL/GenBank/DDBJ whole genome shotgun (WGS) entry which is preliminary data.</text>
</comment>
<keyword evidence="1" id="KW-0472">Membrane</keyword>
<dbReference type="EMBL" id="BMQQ01000011">
    <property type="protein sequence ID" value="GGT37038.1"/>
    <property type="molecule type" value="Genomic_DNA"/>
</dbReference>
<keyword evidence="1" id="KW-1133">Transmembrane helix</keyword>
<keyword evidence="1" id="KW-0812">Transmembrane</keyword>
<dbReference type="Proteomes" id="UP000619486">
    <property type="component" value="Unassembled WGS sequence"/>
</dbReference>
<reference evidence="2" key="2">
    <citation type="submission" date="2020-09" db="EMBL/GenBank/DDBJ databases">
        <authorList>
            <person name="Sun Q."/>
            <person name="Ohkuma M."/>
        </authorList>
    </citation>
    <scope>NUCLEOTIDE SEQUENCE</scope>
    <source>
        <strain evidence="2">JCM 3172</strain>
    </source>
</reference>
<dbReference type="AlphaFoldDB" id="A0A918H4M5"/>
<evidence type="ECO:0000256" key="1">
    <source>
        <dbReference type="SAM" id="Phobius"/>
    </source>
</evidence>
<name>A0A918H4M5_9ACTN</name>
<evidence type="ECO:0000313" key="3">
    <source>
        <dbReference type="Proteomes" id="UP000619486"/>
    </source>
</evidence>
<gene>
    <name evidence="2" type="ORF">GCM10014713_33490</name>
</gene>